<evidence type="ECO:0000313" key="2">
    <source>
        <dbReference type="Proteomes" id="UP000013111"/>
    </source>
</evidence>
<dbReference type="Proteomes" id="UP000013111">
    <property type="component" value="Unassembled WGS sequence"/>
</dbReference>
<reference evidence="1 2" key="1">
    <citation type="submission" date="2012-11" db="EMBL/GenBank/DDBJ databases">
        <authorList>
            <person name="Linke B."/>
        </authorList>
    </citation>
    <scope>NUCLEOTIDE SEQUENCE [LARGE SCALE GENOMIC DNA]</scope>
    <source>
        <strain evidence="2">CFBP 1232</strain>
    </source>
</reference>
<sequence>MQLYHNEYIKQRVVYTLITRVKKFGRLINKSLFNHEIKLNNH</sequence>
<dbReference type="EMBL" id="CAPB01000007">
    <property type="protein sequence ID" value="CCO92807.1"/>
    <property type="molecule type" value="Genomic_DNA"/>
</dbReference>
<proteinExistence type="predicted"/>
<reference evidence="1 2" key="2">
    <citation type="submission" date="2013-04" db="EMBL/GenBank/DDBJ databases">
        <title>Comparative genomics of 12 strains of Erwinia amylovora identifies a pan-genome with a large conserved core and provides insights into host specificity.</title>
        <authorList>
            <person name="Mann R.A."/>
            <person name="Smits T.H.M."/>
            <person name="Buehlmann A."/>
            <person name="Blom J."/>
            <person name="Goesmann A."/>
            <person name="Frey J.E."/>
            <person name="Plummer K.M."/>
            <person name="Beer S.V."/>
            <person name="Luck J."/>
            <person name="Duffy B."/>
            <person name="Rodoni B."/>
        </authorList>
    </citation>
    <scope>NUCLEOTIDE SEQUENCE [LARGE SCALE GENOMIC DNA]</scope>
    <source>
        <strain evidence="2">CFBP 1232</strain>
    </source>
</reference>
<dbReference type="AlphaFoldDB" id="A0A831EJ07"/>
<accession>A0A831EJ07</accession>
<name>A0A831EJ07_ERWAM</name>
<gene>
    <name evidence="1" type="ORF">BN437_0851</name>
</gene>
<comment type="caution">
    <text evidence="1">The sequence shown here is derived from an EMBL/GenBank/DDBJ whole genome shotgun (WGS) entry which is preliminary data.</text>
</comment>
<evidence type="ECO:0000313" key="1">
    <source>
        <dbReference type="EMBL" id="CCO92807.1"/>
    </source>
</evidence>
<organism evidence="1 2">
    <name type="scientific">Erwinia amylovora NBRC 12687 = CFBP 1232</name>
    <dbReference type="NCBI Taxonomy" id="1219359"/>
    <lineage>
        <taxon>Bacteria</taxon>
        <taxon>Pseudomonadati</taxon>
        <taxon>Pseudomonadota</taxon>
        <taxon>Gammaproteobacteria</taxon>
        <taxon>Enterobacterales</taxon>
        <taxon>Erwiniaceae</taxon>
        <taxon>Erwinia</taxon>
    </lineage>
</organism>
<protein>
    <submittedName>
        <fullName evidence="1">Uncharacterized protein</fullName>
    </submittedName>
</protein>